<keyword evidence="5 6" id="KW-0472">Membrane</keyword>
<gene>
    <name evidence="7" type="ORF">Q0590_20450</name>
</gene>
<dbReference type="CDD" id="cd06579">
    <property type="entry name" value="TM_PBP1_transp_AraH_like"/>
    <property type="match status" value="1"/>
</dbReference>
<evidence type="ECO:0000256" key="5">
    <source>
        <dbReference type="ARBA" id="ARBA00023136"/>
    </source>
</evidence>
<keyword evidence="8" id="KW-1185">Reference proteome</keyword>
<feature type="transmembrane region" description="Helical" evidence="6">
    <location>
        <begin position="209"/>
        <end position="231"/>
    </location>
</feature>
<dbReference type="Pfam" id="PF02653">
    <property type="entry name" value="BPD_transp_2"/>
    <property type="match status" value="1"/>
</dbReference>
<evidence type="ECO:0000313" key="8">
    <source>
        <dbReference type="Proteomes" id="UP001168528"/>
    </source>
</evidence>
<name>A0ABT8RBG8_9BACT</name>
<keyword evidence="4 6" id="KW-1133">Transmembrane helix</keyword>
<comment type="subcellular location">
    <subcellularLocation>
        <location evidence="1">Cell membrane</location>
        <topology evidence="1">Multi-pass membrane protein</topology>
    </subcellularLocation>
</comment>
<reference evidence="7" key="1">
    <citation type="submission" date="2023-07" db="EMBL/GenBank/DDBJ databases">
        <title>The genome sequence of Rhodocytophaga aerolata KACC 12507.</title>
        <authorList>
            <person name="Zhang X."/>
        </authorList>
    </citation>
    <scope>NUCLEOTIDE SEQUENCE</scope>
    <source>
        <strain evidence="7">KACC 12507</strain>
    </source>
</reference>
<evidence type="ECO:0000256" key="2">
    <source>
        <dbReference type="ARBA" id="ARBA00022475"/>
    </source>
</evidence>
<evidence type="ECO:0000256" key="1">
    <source>
        <dbReference type="ARBA" id="ARBA00004651"/>
    </source>
</evidence>
<dbReference type="EMBL" id="JAUKPO010000013">
    <property type="protein sequence ID" value="MDO1448659.1"/>
    <property type="molecule type" value="Genomic_DNA"/>
</dbReference>
<feature type="transmembrane region" description="Helical" evidence="6">
    <location>
        <begin position="165"/>
        <end position="188"/>
    </location>
</feature>
<dbReference type="PANTHER" id="PTHR32196:SF72">
    <property type="entry name" value="RIBOSE IMPORT PERMEASE PROTEIN RBSC"/>
    <property type="match status" value="1"/>
</dbReference>
<feature type="transmembrane region" description="Helical" evidence="6">
    <location>
        <begin position="124"/>
        <end position="145"/>
    </location>
</feature>
<keyword evidence="3 6" id="KW-0812">Transmembrane</keyword>
<feature type="transmembrane region" description="Helical" evidence="6">
    <location>
        <begin position="267"/>
        <end position="286"/>
    </location>
</feature>
<accession>A0ABT8RBG8</accession>
<dbReference type="InterPro" id="IPR001851">
    <property type="entry name" value="ABC_transp_permease"/>
</dbReference>
<dbReference type="PANTHER" id="PTHR32196">
    <property type="entry name" value="ABC TRANSPORTER PERMEASE PROTEIN YPHD-RELATED-RELATED"/>
    <property type="match status" value="1"/>
</dbReference>
<feature type="transmembrane region" description="Helical" evidence="6">
    <location>
        <begin position="12"/>
        <end position="32"/>
    </location>
</feature>
<sequence length="337" mass="36255">MLKKLLQDRVYSLGITIALICLVASILFPANFPTFENVSQVMLNLSIDTIVAVGMMLLLISGAFDLSVGSVVAFSGGLAANLMYFHNLPVPLAILAGLSSAILIGWVNGYLIAYQGVNPMIQTLAMMGIVRGGALLVAGAGIQNLPYWYNAIGQSKLLGIQMPVWYMLLIVAILSFLVNKTVFFRRYYYIGGNEKAAHLSGIRVKQMKLYGFILSAALAGIAGILLSSRLGAAMSTLGRGMELRVITAVILGGASLSGGVGKIPGALLGAMFMGIIANIMVIARVSGLWQDIILGIILIFAVWLDLFVQKRSLHQNFFRPIWKKESSKELGKAELVE</sequence>
<feature type="transmembrane region" description="Helical" evidence="6">
    <location>
        <begin position="292"/>
        <end position="308"/>
    </location>
</feature>
<evidence type="ECO:0000256" key="4">
    <source>
        <dbReference type="ARBA" id="ARBA00022989"/>
    </source>
</evidence>
<protein>
    <submittedName>
        <fullName evidence="7">ABC transporter permease</fullName>
    </submittedName>
</protein>
<proteinExistence type="predicted"/>
<evidence type="ECO:0000256" key="3">
    <source>
        <dbReference type="ARBA" id="ARBA00022692"/>
    </source>
</evidence>
<keyword evidence="2" id="KW-1003">Cell membrane</keyword>
<evidence type="ECO:0000256" key="6">
    <source>
        <dbReference type="SAM" id="Phobius"/>
    </source>
</evidence>
<organism evidence="7 8">
    <name type="scientific">Rhodocytophaga aerolata</name>
    <dbReference type="NCBI Taxonomy" id="455078"/>
    <lineage>
        <taxon>Bacteria</taxon>
        <taxon>Pseudomonadati</taxon>
        <taxon>Bacteroidota</taxon>
        <taxon>Cytophagia</taxon>
        <taxon>Cytophagales</taxon>
        <taxon>Rhodocytophagaceae</taxon>
        <taxon>Rhodocytophaga</taxon>
    </lineage>
</organism>
<dbReference type="RefSeq" id="WP_302039459.1">
    <property type="nucleotide sequence ID" value="NZ_JAUKPO010000013.1"/>
</dbReference>
<evidence type="ECO:0000313" key="7">
    <source>
        <dbReference type="EMBL" id="MDO1448659.1"/>
    </source>
</evidence>
<feature type="transmembrane region" description="Helical" evidence="6">
    <location>
        <begin position="92"/>
        <end position="112"/>
    </location>
</feature>
<dbReference type="Proteomes" id="UP001168528">
    <property type="component" value="Unassembled WGS sequence"/>
</dbReference>
<comment type="caution">
    <text evidence="7">The sequence shown here is derived from an EMBL/GenBank/DDBJ whole genome shotgun (WGS) entry which is preliminary data.</text>
</comment>